<evidence type="ECO:0000313" key="3">
    <source>
        <dbReference type="Proteomes" id="UP000002592"/>
    </source>
</evidence>
<protein>
    <submittedName>
        <fullName evidence="2">Uncharacterized protein</fullName>
    </submittedName>
</protein>
<reference evidence="3" key="1">
    <citation type="journal article" date="2007" name="PLoS Genet.">
        <title>Patterns and implications of gene gain and loss in the evolution of Prochlorococcus.</title>
        <authorList>
            <person name="Kettler G.C."/>
            <person name="Martiny A.C."/>
            <person name="Huang K."/>
            <person name="Zucker J."/>
            <person name="Coleman M.L."/>
            <person name="Rodrigue S."/>
            <person name="Chen F."/>
            <person name="Lapidus A."/>
            <person name="Ferriera S."/>
            <person name="Johnson J."/>
            <person name="Steglich C."/>
            <person name="Church G.M."/>
            <person name="Richardson P."/>
            <person name="Chisholm S.W."/>
        </authorList>
    </citation>
    <scope>NUCLEOTIDE SEQUENCE [LARGE SCALE GENOMIC DNA]</scope>
    <source>
        <strain evidence="3">NATL1A</strain>
    </source>
</reference>
<dbReference type="Proteomes" id="UP000002592">
    <property type="component" value="Chromosome"/>
</dbReference>
<feature type="transmembrane region" description="Helical" evidence="1">
    <location>
        <begin position="38"/>
        <end position="61"/>
    </location>
</feature>
<dbReference type="HOGENOM" id="CLU_2772583_0_0_3"/>
<proteinExistence type="predicted"/>
<accession>A2C2X0</accession>
<evidence type="ECO:0000256" key="1">
    <source>
        <dbReference type="SAM" id="Phobius"/>
    </source>
</evidence>
<keyword evidence="1" id="KW-1133">Transmembrane helix</keyword>
<name>A2C2X0_PROM1</name>
<evidence type="ECO:0000313" key="2">
    <source>
        <dbReference type="EMBL" id="ABM75830.1"/>
    </source>
</evidence>
<keyword evidence="1" id="KW-0472">Membrane</keyword>
<sequence length="69" mass="8175">MVLPHFLKYWCNHPKKLRIALQQRVCKLFKFIESFKELFMLTPYHIILFAILLVVSSASIFQMSTAEQS</sequence>
<gene>
    <name evidence="2" type="ordered locus">NATL1_12721</name>
</gene>
<dbReference type="AlphaFoldDB" id="A2C2X0"/>
<organism evidence="2 3">
    <name type="scientific">Prochlorococcus marinus (strain NATL1A)</name>
    <dbReference type="NCBI Taxonomy" id="167555"/>
    <lineage>
        <taxon>Bacteria</taxon>
        <taxon>Bacillati</taxon>
        <taxon>Cyanobacteriota</taxon>
        <taxon>Cyanophyceae</taxon>
        <taxon>Synechococcales</taxon>
        <taxon>Prochlorococcaceae</taxon>
        <taxon>Prochlorococcus</taxon>
    </lineage>
</organism>
<dbReference type="EMBL" id="CP000553">
    <property type="protein sequence ID" value="ABM75830.1"/>
    <property type="molecule type" value="Genomic_DNA"/>
</dbReference>
<dbReference type="KEGG" id="pme:NATL1_12721"/>
<keyword evidence="1" id="KW-0812">Transmembrane</keyword>